<dbReference type="GO" id="GO:0015833">
    <property type="term" value="P:peptide transport"/>
    <property type="evidence" value="ECO:0007669"/>
    <property type="project" value="TreeGrafter"/>
</dbReference>
<dbReference type="GO" id="GO:0042884">
    <property type="term" value="P:microcin transport"/>
    <property type="evidence" value="ECO:0007669"/>
    <property type="project" value="TreeGrafter"/>
</dbReference>
<sequence>MAMRITRRRLLEAGGAMAMGAGLPVLPGSALAADAELHGLSTFGELALPPDFPHFAYVNPRAPKGGTLTVQIKRAGGNQSFDTFNTLNTFVLQGDGAAGMDACFDSLMAGSGDEPGSLYGLLAKSVAISPDKLSYRFRLRPEAKFHDGSRVTAGDVAFSMNLLKAKGHPSYRLMLNELASSKAEGDDIVVVQLSAKRSRDLHLVVAGLPVFSEKFWSTRNFEASTLEPPLGSGAYKVGRFEQGRFIEFERVPDYWAKDLPVNVGINNFDRVRWEYFRDRQVAFEGFKSGVITFQEEFTARIWATGYDFPAVHEGKVKKEALPKTDPTGSQGWIFNLRRDKFADPRIREALGLCFDFEWTNKNIMFGIYSRLTSYFENSDSKAVGKPSPEELALLEPFRGKVPDEVFGEPWLPPVSDGSGSDRALLRQADELFRAAGCKRDGNVLKLPDGKPFEIEFLDSQPALQPHTQPFQANLKRLGINATSRIVDGAQYQRRLDEFDFDIISRALGGSAIPSDSLRIVYGSEAAKTRGSRNAGGIASPAIDAMIEKIGQADSYAEVVVAAKALDRLLRAGRYWIPMWWNATELLAYWDMFDRPQTKPKYGSGAPAIWWYDAEKAKRIGKA</sequence>
<dbReference type="AlphaFoldDB" id="A0A1H5SMD4"/>
<evidence type="ECO:0000313" key="7">
    <source>
        <dbReference type="Proteomes" id="UP000236743"/>
    </source>
</evidence>
<feature type="signal peptide" evidence="4">
    <location>
        <begin position="1"/>
        <end position="32"/>
    </location>
</feature>
<dbReference type="Gene3D" id="3.40.190.10">
    <property type="entry name" value="Periplasmic binding protein-like II"/>
    <property type="match status" value="1"/>
</dbReference>
<keyword evidence="7" id="KW-1185">Reference proteome</keyword>
<evidence type="ECO:0000256" key="1">
    <source>
        <dbReference type="ARBA" id="ARBA00004418"/>
    </source>
</evidence>
<dbReference type="EMBL" id="FNUY01000001">
    <property type="protein sequence ID" value="SEF51600.1"/>
    <property type="molecule type" value="Genomic_DNA"/>
</dbReference>
<dbReference type="InterPro" id="IPR000914">
    <property type="entry name" value="SBP_5_dom"/>
</dbReference>
<dbReference type="Proteomes" id="UP000236743">
    <property type="component" value="Unassembled WGS sequence"/>
</dbReference>
<evidence type="ECO:0000256" key="3">
    <source>
        <dbReference type="ARBA" id="ARBA00022729"/>
    </source>
</evidence>
<protein>
    <submittedName>
        <fullName evidence="6">Microcin C transport system substrate-binding protein</fullName>
    </submittedName>
</protein>
<dbReference type="Pfam" id="PF00496">
    <property type="entry name" value="SBP_bac_5"/>
    <property type="match status" value="1"/>
</dbReference>
<proteinExistence type="inferred from homology"/>
<gene>
    <name evidence="6" type="ORF">SAMN04488115_101330</name>
</gene>
<organism evidence="6 7">
    <name type="scientific">Bosea lathyri</name>
    <dbReference type="NCBI Taxonomy" id="1036778"/>
    <lineage>
        <taxon>Bacteria</taxon>
        <taxon>Pseudomonadati</taxon>
        <taxon>Pseudomonadota</taxon>
        <taxon>Alphaproteobacteria</taxon>
        <taxon>Hyphomicrobiales</taxon>
        <taxon>Boseaceae</taxon>
        <taxon>Bosea</taxon>
    </lineage>
</organism>
<dbReference type="InterPro" id="IPR030678">
    <property type="entry name" value="Peptide/Ni-bd"/>
</dbReference>
<dbReference type="PANTHER" id="PTHR30290:SF64">
    <property type="entry name" value="ABC TRANSPORTER PERIPLASMIC BINDING PROTEIN"/>
    <property type="match status" value="1"/>
</dbReference>
<dbReference type="InterPro" id="IPR006311">
    <property type="entry name" value="TAT_signal"/>
</dbReference>
<dbReference type="PANTHER" id="PTHR30290">
    <property type="entry name" value="PERIPLASMIC BINDING COMPONENT OF ABC TRANSPORTER"/>
    <property type="match status" value="1"/>
</dbReference>
<dbReference type="RefSeq" id="WP_200827894.1">
    <property type="nucleotide sequence ID" value="NZ_FNUY01000001.1"/>
</dbReference>
<dbReference type="CDD" id="cd08497">
    <property type="entry name" value="MbnE-like"/>
    <property type="match status" value="1"/>
</dbReference>
<dbReference type="InterPro" id="IPR039424">
    <property type="entry name" value="SBP_5"/>
</dbReference>
<dbReference type="PIRSF" id="PIRSF002741">
    <property type="entry name" value="MppA"/>
    <property type="match status" value="1"/>
</dbReference>
<feature type="chain" id="PRO_5009284133" evidence="4">
    <location>
        <begin position="33"/>
        <end position="622"/>
    </location>
</feature>
<evidence type="ECO:0000259" key="5">
    <source>
        <dbReference type="Pfam" id="PF00496"/>
    </source>
</evidence>
<dbReference type="SUPFAM" id="SSF53850">
    <property type="entry name" value="Periplasmic binding protein-like II"/>
    <property type="match status" value="1"/>
</dbReference>
<evidence type="ECO:0000256" key="4">
    <source>
        <dbReference type="SAM" id="SignalP"/>
    </source>
</evidence>
<evidence type="ECO:0000313" key="6">
    <source>
        <dbReference type="EMBL" id="SEF51600.1"/>
    </source>
</evidence>
<dbReference type="GO" id="GO:0030288">
    <property type="term" value="C:outer membrane-bounded periplasmic space"/>
    <property type="evidence" value="ECO:0007669"/>
    <property type="project" value="TreeGrafter"/>
</dbReference>
<dbReference type="Gene3D" id="3.10.105.10">
    <property type="entry name" value="Dipeptide-binding Protein, Domain 3"/>
    <property type="match status" value="1"/>
</dbReference>
<dbReference type="GO" id="GO:0043190">
    <property type="term" value="C:ATP-binding cassette (ABC) transporter complex"/>
    <property type="evidence" value="ECO:0007669"/>
    <property type="project" value="InterPro"/>
</dbReference>
<dbReference type="PROSITE" id="PS51318">
    <property type="entry name" value="TAT"/>
    <property type="match status" value="1"/>
</dbReference>
<comment type="subcellular location">
    <subcellularLocation>
        <location evidence="1">Periplasm</location>
    </subcellularLocation>
</comment>
<name>A0A1H5SMD4_9HYPH</name>
<reference evidence="6 7" key="1">
    <citation type="submission" date="2016-10" db="EMBL/GenBank/DDBJ databases">
        <authorList>
            <person name="de Groot N.N."/>
        </authorList>
    </citation>
    <scope>NUCLEOTIDE SEQUENCE [LARGE SCALE GENOMIC DNA]</scope>
    <source>
        <strain evidence="6 7">DSM 26656</strain>
    </source>
</reference>
<keyword evidence="3 4" id="KW-0732">Signal</keyword>
<accession>A0A1H5SMD4</accession>
<dbReference type="GO" id="GO:1904680">
    <property type="term" value="F:peptide transmembrane transporter activity"/>
    <property type="evidence" value="ECO:0007669"/>
    <property type="project" value="TreeGrafter"/>
</dbReference>
<evidence type="ECO:0000256" key="2">
    <source>
        <dbReference type="ARBA" id="ARBA00005695"/>
    </source>
</evidence>
<feature type="domain" description="Solute-binding protein family 5" evidence="5">
    <location>
        <begin position="118"/>
        <end position="523"/>
    </location>
</feature>
<comment type="similarity">
    <text evidence="2">Belongs to the bacterial solute-binding protein 5 family.</text>
</comment>